<sequence length="111" mass="13017">MNDITMAKVISQFVWIIRSALTLTGEFRAEMTVGKHPHGCVRRVCMQGFVNIDAVFRKIISEEERSLIYRFRARRRMTFIHLGNKQILVRWRSNLCHHHHLDGRLGVDDDG</sequence>
<organism evidence="1 2">
    <name type="scientific">Acaulospora morrowiae</name>
    <dbReference type="NCBI Taxonomy" id="94023"/>
    <lineage>
        <taxon>Eukaryota</taxon>
        <taxon>Fungi</taxon>
        <taxon>Fungi incertae sedis</taxon>
        <taxon>Mucoromycota</taxon>
        <taxon>Glomeromycotina</taxon>
        <taxon>Glomeromycetes</taxon>
        <taxon>Diversisporales</taxon>
        <taxon>Acaulosporaceae</taxon>
        <taxon>Acaulospora</taxon>
    </lineage>
</organism>
<protein>
    <submittedName>
        <fullName evidence="1">10730_t:CDS:1</fullName>
    </submittedName>
</protein>
<keyword evidence="2" id="KW-1185">Reference proteome</keyword>
<comment type="caution">
    <text evidence="1">The sequence shown here is derived from an EMBL/GenBank/DDBJ whole genome shotgun (WGS) entry which is preliminary data.</text>
</comment>
<dbReference type="Proteomes" id="UP000789342">
    <property type="component" value="Unassembled WGS sequence"/>
</dbReference>
<name>A0A9N8ZLC5_9GLOM</name>
<dbReference type="EMBL" id="CAJVPV010001503">
    <property type="protein sequence ID" value="CAG8499726.1"/>
    <property type="molecule type" value="Genomic_DNA"/>
</dbReference>
<proteinExistence type="predicted"/>
<evidence type="ECO:0000313" key="2">
    <source>
        <dbReference type="Proteomes" id="UP000789342"/>
    </source>
</evidence>
<evidence type="ECO:0000313" key="1">
    <source>
        <dbReference type="EMBL" id="CAG8499726.1"/>
    </source>
</evidence>
<accession>A0A9N8ZLC5</accession>
<gene>
    <name evidence="1" type="ORF">AMORRO_LOCUS3192</name>
</gene>
<reference evidence="1" key="1">
    <citation type="submission" date="2021-06" db="EMBL/GenBank/DDBJ databases">
        <authorList>
            <person name="Kallberg Y."/>
            <person name="Tangrot J."/>
            <person name="Rosling A."/>
        </authorList>
    </citation>
    <scope>NUCLEOTIDE SEQUENCE</scope>
    <source>
        <strain evidence="1">CL551</strain>
    </source>
</reference>
<dbReference type="AlphaFoldDB" id="A0A9N8ZLC5"/>